<accession>A0A0S7BP70</accession>
<keyword evidence="15" id="KW-1185">Reference proteome</keyword>
<evidence type="ECO:0000256" key="1">
    <source>
        <dbReference type="ARBA" id="ARBA00004651"/>
    </source>
</evidence>
<dbReference type="STRING" id="1678841.TBC1_11411"/>
<dbReference type="Gene3D" id="1.20.950.20">
    <property type="entry name" value="Transmembrane di-heme cytochromes, Chain C"/>
    <property type="match status" value="1"/>
</dbReference>
<dbReference type="InterPro" id="IPR011577">
    <property type="entry name" value="Cyt_b561_bac/Ni-Hgenase"/>
</dbReference>
<dbReference type="SUPFAM" id="SSF81342">
    <property type="entry name" value="Transmembrane di-heme cytochromes"/>
    <property type="match status" value="1"/>
</dbReference>
<keyword evidence="3" id="KW-0813">Transport</keyword>
<dbReference type="PANTHER" id="PTHR30485">
    <property type="entry name" value="NI/FE-HYDROGENASE 1 B-TYPE CYTOCHROME SUBUNIT"/>
    <property type="match status" value="1"/>
</dbReference>
<dbReference type="Pfam" id="PF01292">
    <property type="entry name" value="Ni_hydr_CYTB"/>
    <property type="match status" value="1"/>
</dbReference>
<sequence length="207" mass="24239">MQKVKIFSRFERFWHWTQMAIVILLTLTGFEIHGNYTIFGFEAAVRLHNAFAITFILLGIFTIFWLFVTGQYKNFIPTRRNFTKQIRYYTYGMFKGDAHPVKRTMSNKMNPLQRFTYFGLLILIFPVQTITGLLYMYYHYPQNPIDAGGLWIAVITHTMGAFLMVAFLIVHVYMTTTGHRITTDIKAMISGYEDEPEEETETKNQPA</sequence>
<feature type="transmembrane region" description="Helical" evidence="12">
    <location>
        <begin position="115"/>
        <end position="138"/>
    </location>
</feature>
<evidence type="ECO:0000256" key="12">
    <source>
        <dbReference type="SAM" id="Phobius"/>
    </source>
</evidence>
<keyword evidence="6 12" id="KW-0812">Transmembrane</keyword>
<dbReference type="RefSeq" id="WP_062037759.1">
    <property type="nucleotide sequence ID" value="NZ_DF968182.1"/>
</dbReference>
<dbReference type="EMBL" id="DF968182">
    <property type="protein sequence ID" value="GAP42282.1"/>
    <property type="molecule type" value="Genomic_DNA"/>
</dbReference>
<dbReference type="GO" id="GO:0009055">
    <property type="term" value="F:electron transfer activity"/>
    <property type="evidence" value="ECO:0007669"/>
    <property type="project" value="InterPro"/>
</dbReference>
<evidence type="ECO:0000313" key="15">
    <source>
        <dbReference type="Proteomes" id="UP000053091"/>
    </source>
</evidence>
<comment type="similarity">
    <text evidence="2">Belongs to the HupC/HyaC/HydC family.</text>
</comment>
<dbReference type="GO" id="GO:0022904">
    <property type="term" value="P:respiratory electron transport chain"/>
    <property type="evidence" value="ECO:0007669"/>
    <property type="project" value="InterPro"/>
</dbReference>
<dbReference type="PRINTS" id="PR00161">
    <property type="entry name" value="NIHGNASECYTB"/>
</dbReference>
<keyword evidence="7" id="KW-0479">Metal-binding</keyword>
<evidence type="ECO:0000256" key="6">
    <source>
        <dbReference type="ARBA" id="ARBA00022692"/>
    </source>
</evidence>
<keyword evidence="8" id="KW-0249">Electron transport</keyword>
<evidence type="ECO:0000256" key="4">
    <source>
        <dbReference type="ARBA" id="ARBA00022475"/>
    </source>
</evidence>
<feature type="domain" description="Cytochrome b561 bacterial/Ni-hydrogenase" evidence="13">
    <location>
        <begin position="7"/>
        <end position="191"/>
    </location>
</feature>
<dbReference type="InterPro" id="IPR051542">
    <property type="entry name" value="Hydrogenase_cytochrome"/>
</dbReference>
<dbReference type="PATRIC" id="fig|1678841.3.peg.470"/>
<keyword evidence="11 12" id="KW-0472">Membrane</keyword>
<dbReference type="AlphaFoldDB" id="A0A0S7BP70"/>
<evidence type="ECO:0000256" key="3">
    <source>
        <dbReference type="ARBA" id="ARBA00022448"/>
    </source>
</evidence>
<protein>
    <submittedName>
        <fullName evidence="14">Thiosulfate reductase cytochrome b subunit</fullName>
    </submittedName>
</protein>
<dbReference type="GO" id="GO:0005506">
    <property type="term" value="F:iron ion binding"/>
    <property type="evidence" value="ECO:0007669"/>
    <property type="project" value="InterPro"/>
</dbReference>
<keyword evidence="9 12" id="KW-1133">Transmembrane helix</keyword>
<dbReference type="OrthoDB" id="197262at2"/>
<comment type="subcellular location">
    <subcellularLocation>
        <location evidence="1">Cell membrane</location>
        <topology evidence="1">Multi-pass membrane protein</topology>
    </subcellularLocation>
</comment>
<proteinExistence type="inferred from homology"/>
<dbReference type="PANTHER" id="PTHR30485:SF1">
    <property type="entry name" value="CYTOCHROME YDHU-RELATED"/>
    <property type="match status" value="1"/>
</dbReference>
<feature type="transmembrane region" description="Helical" evidence="12">
    <location>
        <begin position="150"/>
        <end position="173"/>
    </location>
</feature>
<evidence type="ECO:0000256" key="5">
    <source>
        <dbReference type="ARBA" id="ARBA00022617"/>
    </source>
</evidence>
<evidence type="ECO:0000313" key="14">
    <source>
        <dbReference type="EMBL" id="GAP42282.1"/>
    </source>
</evidence>
<reference evidence="14" key="1">
    <citation type="journal article" date="2015" name="Genome Announc.">
        <title>Draft Genome Sequence of Bacteroidales Strain TBC1, a Novel Isolate from a Methanogenic Wastewater Treatment System.</title>
        <authorList>
            <person name="Tourlousse D.M."/>
            <person name="Matsuura N."/>
            <person name="Sun L."/>
            <person name="Toyonaga M."/>
            <person name="Kuroda K."/>
            <person name="Ohashi A."/>
            <person name="Cruz R."/>
            <person name="Yamaguchi T."/>
            <person name="Sekiguchi Y."/>
        </authorList>
    </citation>
    <scope>NUCLEOTIDE SEQUENCE [LARGE SCALE GENOMIC DNA]</scope>
    <source>
        <strain evidence="14">TBC1</strain>
    </source>
</reference>
<evidence type="ECO:0000256" key="7">
    <source>
        <dbReference type="ARBA" id="ARBA00022723"/>
    </source>
</evidence>
<dbReference type="InterPro" id="IPR000516">
    <property type="entry name" value="Ni-dep_Hydgase_cyt-B"/>
</dbReference>
<evidence type="ECO:0000256" key="2">
    <source>
        <dbReference type="ARBA" id="ARBA00008622"/>
    </source>
</evidence>
<name>A0A0S7BP70_9BACT</name>
<keyword evidence="4" id="KW-1003">Cell membrane</keyword>
<dbReference type="Proteomes" id="UP000053091">
    <property type="component" value="Unassembled WGS sequence"/>
</dbReference>
<organism evidence="14">
    <name type="scientific">Lentimicrobium saccharophilum</name>
    <dbReference type="NCBI Taxonomy" id="1678841"/>
    <lineage>
        <taxon>Bacteria</taxon>
        <taxon>Pseudomonadati</taxon>
        <taxon>Bacteroidota</taxon>
        <taxon>Bacteroidia</taxon>
        <taxon>Bacteroidales</taxon>
        <taxon>Lentimicrobiaceae</taxon>
        <taxon>Lentimicrobium</taxon>
    </lineage>
</organism>
<keyword evidence="10" id="KW-0408">Iron</keyword>
<dbReference type="InterPro" id="IPR016174">
    <property type="entry name" value="Di-haem_cyt_TM"/>
</dbReference>
<evidence type="ECO:0000259" key="13">
    <source>
        <dbReference type="Pfam" id="PF01292"/>
    </source>
</evidence>
<keyword evidence="5" id="KW-0349">Heme</keyword>
<evidence type="ECO:0000256" key="9">
    <source>
        <dbReference type="ARBA" id="ARBA00022989"/>
    </source>
</evidence>
<feature type="transmembrane region" description="Helical" evidence="12">
    <location>
        <begin position="50"/>
        <end position="70"/>
    </location>
</feature>
<evidence type="ECO:0000256" key="11">
    <source>
        <dbReference type="ARBA" id="ARBA00023136"/>
    </source>
</evidence>
<evidence type="ECO:0000256" key="8">
    <source>
        <dbReference type="ARBA" id="ARBA00022982"/>
    </source>
</evidence>
<dbReference type="GO" id="GO:0005886">
    <property type="term" value="C:plasma membrane"/>
    <property type="evidence" value="ECO:0007669"/>
    <property type="project" value="UniProtKB-SubCell"/>
</dbReference>
<dbReference type="GO" id="GO:0020037">
    <property type="term" value="F:heme binding"/>
    <property type="evidence" value="ECO:0007669"/>
    <property type="project" value="TreeGrafter"/>
</dbReference>
<gene>
    <name evidence="14" type="ORF">TBC1_11411</name>
</gene>
<feature type="transmembrane region" description="Helical" evidence="12">
    <location>
        <begin position="12"/>
        <end position="30"/>
    </location>
</feature>
<evidence type="ECO:0000256" key="10">
    <source>
        <dbReference type="ARBA" id="ARBA00023004"/>
    </source>
</evidence>